<dbReference type="AlphaFoldDB" id="A0A2P6NSN6"/>
<keyword evidence="8" id="KW-0396">Initiation factor</keyword>
<dbReference type="GO" id="GO:0003743">
    <property type="term" value="F:translation initiation factor activity"/>
    <property type="evidence" value="ECO:0007669"/>
    <property type="project" value="UniProtKB-KW"/>
</dbReference>
<gene>
    <name evidence="8" type="ORF">PROFUN_03688</name>
</gene>
<dbReference type="InterPro" id="IPR003195">
    <property type="entry name" value="TFIID_TAF13"/>
</dbReference>
<dbReference type="Proteomes" id="UP000241769">
    <property type="component" value="Unassembled WGS sequence"/>
</dbReference>
<keyword evidence="3" id="KW-0804">Transcription</keyword>
<evidence type="ECO:0000313" key="9">
    <source>
        <dbReference type="Proteomes" id="UP000241769"/>
    </source>
</evidence>
<dbReference type="STRING" id="1890364.A0A2P6NSN6"/>
<evidence type="ECO:0000256" key="1">
    <source>
        <dbReference type="ARBA" id="ARBA00004123"/>
    </source>
</evidence>
<dbReference type="GO" id="GO:0006366">
    <property type="term" value="P:transcription by RNA polymerase II"/>
    <property type="evidence" value="ECO:0007669"/>
    <property type="project" value="InterPro"/>
</dbReference>
<reference evidence="8 9" key="1">
    <citation type="journal article" date="2018" name="Genome Biol. Evol.">
        <title>Multiple Roots of Fruiting Body Formation in Amoebozoa.</title>
        <authorList>
            <person name="Hillmann F."/>
            <person name="Forbes G."/>
            <person name="Novohradska S."/>
            <person name="Ferling I."/>
            <person name="Riege K."/>
            <person name="Groth M."/>
            <person name="Westermann M."/>
            <person name="Marz M."/>
            <person name="Spaller T."/>
            <person name="Winckler T."/>
            <person name="Schaap P."/>
            <person name="Glockner G."/>
        </authorList>
    </citation>
    <scope>NUCLEOTIDE SEQUENCE [LARGE SCALE GENOMIC DNA]</scope>
    <source>
        <strain evidence="8 9">Jena</strain>
    </source>
</reference>
<accession>A0A2P6NSN6</accession>
<sequence>MNPASLAGLSLNLNIGRGLPIKTAISAPIVNPNNDSAKRKRKGVFNTDSMTLNRDVRHPVPESVDLMNEITTEYILSMSKKAGELKKEKIQTEDILFHIRKDRKKFNRVKELLVMHGELKKAKKAFDTTDDPEQDEEDNGAEEGEVDDL</sequence>
<comment type="subcellular location">
    <subcellularLocation>
        <location evidence="1">Nucleus</location>
    </subcellularLocation>
</comment>
<dbReference type="InParanoid" id="A0A2P6NSN6"/>
<evidence type="ECO:0000256" key="4">
    <source>
        <dbReference type="ARBA" id="ARBA00023242"/>
    </source>
</evidence>
<dbReference type="EMBL" id="MDYQ01000025">
    <property type="protein sequence ID" value="PRP86940.1"/>
    <property type="molecule type" value="Genomic_DNA"/>
</dbReference>
<comment type="similarity">
    <text evidence="5">Belongs to the TAF13 family.</text>
</comment>
<evidence type="ECO:0000256" key="2">
    <source>
        <dbReference type="ARBA" id="ARBA00023015"/>
    </source>
</evidence>
<dbReference type="Pfam" id="PF02269">
    <property type="entry name" value="TFIID-18kDa"/>
    <property type="match status" value="1"/>
</dbReference>
<protein>
    <recommendedName>
        <fullName evidence="6">Transcription initiation factor TFIID subunit 13</fullName>
    </recommendedName>
</protein>
<name>A0A2P6NSN6_9EUKA</name>
<evidence type="ECO:0000256" key="3">
    <source>
        <dbReference type="ARBA" id="ARBA00023163"/>
    </source>
</evidence>
<dbReference type="GO" id="GO:0005634">
    <property type="term" value="C:nucleus"/>
    <property type="evidence" value="ECO:0007669"/>
    <property type="project" value="UniProtKB-SubCell"/>
</dbReference>
<evidence type="ECO:0000256" key="7">
    <source>
        <dbReference type="SAM" id="MobiDB-lite"/>
    </source>
</evidence>
<proteinExistence type="inferred from homology"/>
<dbReference type="InterPro" id="IPR009072">
    <property type="entry name" value="Histone-fold"/>
</dbReference>
<dbReference type="OrthoDB" id="10266074at2759"/>
<feature type="region of interest" description="Disordered" evidence="7">
    <location>
        <begin position="121"/>
        <end position="149"/>
    </location>
</feature>
<feature type="compositionally biased region" description="Acidic residues" evidence="7">
    <location>
        <begin position="128"/>
        <end position="149"/>
    </location>
</feature>
<comment type="caution">
    <text evidence="8">The sequence shown here is derived from an EMBL/GenBank/DDBJ whole genome shotgun (WGS) entry which is preliminary data.</text>
</comment>
<evidence type="ECO:0000256" key="6">
    <source>
        <dbReference type="ARBA" id="ARBA00040136"/>
    </source>
</evidence>
<keyword evidence="9" id="KW-1185">Reference proteome</keyword>
<dbReference type="Gene3D" id="1.10.20.10">
    <property type="entry name" value="Histone, subunit A"/>
    <property type="match status" value="1"/>
</dbReference>
<evidence type="ECO:0000313" key="8">
    <source>
        <dbReference type="EMBL" id="PRP86940.1"/>
    </source>
</evidence>
<dbReference type="PANTHER" id="PTHR11380:SF5">
    <property type="entry name" value="TRANSCRIPTION INITIATION FACTOR TFIID SUBUNIT 13"/>
    <property type="match status" value="1"/>
</dbReference>
<keyword evidence="8" id="KW-0648">Protein biosynthesis</keyword>
<dbReference type="FunCoup" id="A0A2P6NSN6">
    <property type="interactions" value="273"/>
</dbReference>
<keyword evidence="4" id="KW-0539">Nucleus</keyword>
<dbReference type="GO" id="GO:0046982">
    <property type="term" value="F:protein heterodimerization activity"/>
    <property type="evidence" value="ECO:0007669"/>
    <property type="project" value="InterPro"/>
</dbReference>
<keyword evidence="2" id="KW-0805">Transcription regulation</keyword>
<evidence type="ECO:0000256" key="5">
    <source>
        <dbReference type="ARBA" id="ARBA00038392"/>
    </source>
</evidence>
<organism evidence="8 9">
    <name type="scientific">Planoprotostelium fungivorum</name>
    <dbReference type="NCBI Taxonomy" id="1890364"/>
    <lineage>
        <taxon>Eukaryota</taxon>
        <taxon>Amoebozoa</taxon>
        <taxon>Evosea</taxon>
        <taxon>Variosea</taxon>
        <taxon>Cavosteliida</taxon>
        <taxon>Cavosteliaceae</taxon>
        <taxon>Planoprotostelium</taxon>
    </lineage>
</organism>
<dbReference type="PANTHER" id="PTHR11380">
    <property type="entry name" value="TRANSCRIPTION INITIATION FACTOR TFIID/SUPT3-RELATED"/>
    <property type="match status" value="1"/>
</dbReference>